<evidence type="ECO:0000256" key="3">
    <source>
        <dbReference type="SAM" id="SignalP"/>
    </source>
</evidence>
<evidence type="ECO:0000313" key="5">
    <source>
        <dbReference type="Proteomes" id="UP000319671"/>
    </source>
</evidence>
<feature type="signal peptide" evidence="3">
    <location>
        <begin position="1"/>
        <end position="23"/>
    </location>
</feature>
<keyword evidence="3" id="KW-0732">Signal</keyword>
<protein>
    <submittedName>
        <fullName evidence="4">Carbohydrate ABC transporter substrate-binding protein (CUT1 family)</fullName>
    </submittedName>
</protein>
<sequence length="435" mass="47326">MLKQKKILAVLSSAALIAGILTGCSSKTDGSGDSSSKEVTLKLSIGNTAVLDGIKAVSADIEKKYHIKTEIETTPTGGEGDNLVKTRLATGDMSDLLVYNSGSLLQAINPEKNFVDLTNEPFMDNVMDLFKKTVTVNGKVFGVPSGNTSAGGWLYNKKVYAELGLSVPKTWDELMANNEKIKAAGKTAVIGTYKTDWTTQLIYLADNYNVLAQEPDFAEKYTANKAKIADTPAAFRSFEKLAEVYKRGFLNKDFKATTYEQGLKMLAEGTGAHYPMLSSALIAIAKNYPDKLNDIGFFPQPSDNPEQNGLTVWMPGAVYIYKEGKNVEAAKKWVSYFVSPEGVKTYLENMNPEGPLVIKDAKMPDNIMPAVKDMLPFFESGKTNLALEFLSPIKGPSLPQITTEVGSGISSAKKGAEQYDKDVEKQAKQLGLKGW</sequence>
<dbReference type="Pfam" id="PF01547">
    <property type="entry name" value="SBP_bac_1"/>
    <property type="match status" value="1"/>
</dbReference>
<dbReference type="EMBL" id="VIVN01000001">
    <property type="protein sequence ID" value="TWE08590.1"/>
    <property type="molecule type" value="Genomic_DNA"/>
</dbReference>
<organism evidence="4 5">
    <name type="scientific">Neobacillus bataviensis</name>
    <dbReference type="NCBI Taxonomy" id="220685"/>
    <lineage>
        <taxon>Bacteria</taxon>
        <taxon>Bacillati</taxon>
        <taxon>Bacillota</taxon>
        <taxon>Bacilli</taxon>
        <taxon>Bacillales</taxon>
        <taxon>Bacillaceae</taxon>
        <taxon>Neobacillus</taxon>
    </lineage>
</organism>
<accession>A0A561DZ29</accession>
<dbReference type="PROSITE" id="PS51257">
    <property type="entry name" value="PROKAR_LIPOPROTEIN"/>
    <property type="match status" value="1"/>
</dbReference>
<proteinExistence type="inferred from homology"/>
<reference evidence="4 5" key="1">
    <citation type="submission" date="2019-06" db="EMBL/GenBank/DDBJ databases">
        <title>Sorghum-associated microbial communities from plants grown in Nebraska, USA.</title>
        <authorList>
            <person name="Schachtman D."/>
        </authorList>
    </citation>
    <scope>NUCLEOTIDE SEQUENCE [LARGE SCALE GENOMIC DNA]</scope>
    <source>
        <strain evidence="4 5">2482</strain>
    </source>
</reference>
<gene>
    <name evidence="4" type="ORF">FB550_101616</name>
</gene>
<dbReference type="SUPFAM" id="SSF53850">
    <property type="entry name" value="Periplasmic binding protein-like II"/>
    <property type="match status" value="1"/>
</dbReference>
<keyword evidence="5" id="KW-1185">Reference proteome</keyword>
<comment type="caution">
    <text evidence="4">The sequence shown here is derived from an EMBL/GenBank/DDBJ whole genome shotgun (WGS) entry which is preliminary data.</text>
</comment>
<dbReference type="Proteomes" id="UP000319671">
    <property type="component" value="Unassembled WGS sequence"/>
</dbReference>
<dbReference type="PANTHER" id="PTHR43649">
    <property type="entry name" value="ARABINOSE-BINDING PROTEIN-RELATED"/>
    <property type="match status" value="1"/>
</dbReference>
<dbReference type="InterPro" id="IPR006059">
    <property type="entry name" value="SBP"/>
</dbReference>
<name>A0A561DZ29_9BACI</name>
<dbReference type="AlphaFoldDB" id="A0A561DZ29"/>
<feature type="chain" id="PRO_5038581881" evidence="3">
    <location>
        <begin position="24"/>
        <end position="435"/>
    </location>
</feature>
<evidence type="ECO:0000256" key="1">
    <source>
        <dbReference type="ARBA" id="ARBA00008520"/>
    </source>
</evidence>
<evidence type="ECO:0000256" key="2">
    <source>
        <dbReference type="ARBA" id="ARBA00022448"/>
    </source>
</evidence>
<dbReference type="Gene3D" id="3.40.190.10">
    <property type="entry name" value="Periplasmic binding protein-like II"/>
    <property type="match status" value="2"/>
</dbReference>
<dbReference type="PANTHER" id="PTHR43649:SF29">
    <property type="entry name" value="OSMOPROTECTIVE COMPOUNDS-BINDING PROTEIN GGTB"/>
    <property type="match status" value="1"/>
</dbReference>
<comment type="similarity">
    <text evidence="1">Belongs to the bacterial solute-binding protein 1 family.</text>
</comment>
<dbReference type="RefSeq" id="WP_144562258.1">
    <property type="nucleotide sequence ID" value="NZ_VIVN01000001.1"/>
</dbReference>
<keyword evidence="2" id="KW-0813">Transport</keyword>
<evidence type="ECO:0000313" key="4">
    <source>
        <dbReference type="EMBL" id="TWE08590.1"/>
    </source>
</evidence>
<dbReference type="InterPro" id="IPR050490">
    <property type="entry name" value="Bact_solute-bd_prot1"/>
</dbReference>